<name>A0A7G6KSN4_9NEOP</name>
<dbReference type="GeneID" id="60451110"/>
<keyword evidence="1" id="KW-0812">Transmembrane</keyword>
<accession>A0A7G6KSN4</accession>
<keyword evidence="2" id="KW-0496">Mitochondrion</keyword>
<organism evidence="2">
    <name type="scientific">Arria pallida</name>
    <dbReference type="NCBI Taxonomy" id="2754859"/>
    <lineage>
        <taxon>Eukaryota</taxon>
        <taxon>Metazoa</taxon>
        <taxon>Ecdysozoa</taxon>
        <taxon>Arthropoda</taxon>
        <taxon>Hexapoda</taxon>
        <taxon>Insecta</taxon>
        <taxon>Pterygota</taxon>
        <taxon>Neoptera</taxon>
        <taxon>Polyneoptera</taxon>
        <taxon>Dictyoptera</taxon>
        <taxon>Mantodea</taxon>
        <taxon>Eumantodea</taxon>
        <taxon>Haanioidea</taxon>
        <taxon>Haaniidae</taxon>
        <taxon>Haaniinae</taxon>
        <taxon>Arria</taxon>
    </lineage>
</organism>
<evidence type="ECO:0000256" key="1">
    <source>
        <dbReference type="SAM" id="Phobius"/>
    </source>
</evidence>
<geneLocation type="mitochondrion" evidence="2"/>
<reference evidence="2" key="1">
    <citation type="submission" date="2020-06" db="EMBL/GenBank/DDBJ databases">
        <authorList>
            <person name="Wang Y."/>
        </authorList>
    </citation>
    <scope>NUCLEOTIDE SEQUENCE</scope>
</reference>
<keyword evidence="1" id="KW-0472">Membrane</keyword>
<evidence type="ECO:0000313" key="2">
    <source>
        <dbReference type="EMBL" id="QNC71416.1"/>
    </source>
</evidence>
<dbReference type="EMBL" id="MT594484">
    <property type="protein sequence ID" value="QNC71416.1"/>
    <property type="molecule type" value="Genomic_DNA"/>
</dbReference>
<keyword evidence="1" id="KW-1133">Transmembrane helix</keyword>
<proteinExistence type="predicted"/>
<dbReference type="CTD" id="4509"/>
<dbReference type="AlphaFoldDB" id="A0A7G6KSN4"/>
<gene>
    <name evidence="2" type="primary">ATP8</name>
</gene>
<protein>
    <submittedName>
        <fullName evidence="2">ATP synthase F0 subunit 8</fullName>
    </submittedName>
</protein>
<dbReference type="RefSeq" id="YP_009968793.1">
    <property type="nucleotide sequence ID" value="NC_051892.1"/>
</dbReference>
<feature type="transmembrane region" description="Helical" evidence="1">
    <location>
        <begin position="12"/>
        <end position="32"/>
    </location>
</feature>
<sequence>MPQMMPLNWFLLYSFFTLMLIIINMMNFYISFNKSSTKLKHKILMMKKIIWKW</sequence>